<dbReference type="Pfam" id="PF20129">
    <property type="entry name" value="DUF6519"/>
    <property type="match status" value="2"/>
</dbReference>
<dbReference type="Proteomes" id="UP001374803">
    <property type="component" value="Chromosome"/>
</dbReference>
<dbReference type="InterPro" id="IPR045392">
    <property type="entry name" value="DUF6519"/>
</dbReference>
<proteinExistence type="predicted"/>
<dbReference type="RefSeq" id="WP_394840096.1">
    <property type="nucleotide sequence ID" value="NZ_CP089929.1"/>
</dbReference>
<evidence type="ECO:0000313" key="3">
    <source>
        <dbReference type="Proteomes" id="UP001374803"/>
    </source>
</evidence>
<sequence length="490" mass="54572">MKGDFTRNTFDSKKHYSRVLLQQGRVAIDADWNEQASILLHHLRTLTEDLLGRHAGPAMDGGFDIRKPDATSSGNDFPITRGHYYVEGILIENEHGAPPQPPATPPPNGTEPFTTYQRQPDWWPKALDQDGNYFVYADVWERLITSVEDPTIREKALGGPDTAARAKVVWQVKARKLRPATGTSGETPDDALKALRTRSRGRMRAFVQETAVATDPCVIPPTSQYRGENQLWRIEVHRGGPIEQATFKVSLDNGSVIFPVVGLPHAPVKRKADEAAKQFSVRVAHLGRDERTTLVEDDWVELVDDRYALQSPQDGEWHPDALLRVVKVDAEEMTVTLEGESTVCTRAQKEQTNVLLRRWDHRGTEIEVVKDDFATGTFKMSEAEFHLADGIHIAFEKATGTTQHDYRPGDYWLIPAREAAGETAANIEWPEEGFVPPRGIAHHYAPLAELTLSAGKISDVKSLRTTFALPTTTPPTTPGTETDPAVDEEL</sequence>
<organism evidence="2 3">
    <name type="scientific">Pendulispora rubella</name>
    <dbReference type="NCBI Taxonomy" id="2741070"/>
    <lineage>
        <taxon>Bacteria</taxon>
        <taxon>Pseudomonadati</taxon>
        <taxon>Myxococcota</taxon>
        <taxon>Myxococcia</taxon>
        <taxon>Myxococcales</taxon>
        <taxon>Sorangiineae</taxon>
        <taxon>Pendulisporaceae</taxon>
        <taxon>Pendulispora</taxon>
    </lineage>
</organism>
<accession>A0ABZ2LMM6</accession>
<dbReference type="EMBL" id="CP089983">
    <property type="protein sequence ID" value="WXB10421.1"/>
    <property type="molecule type" value="Genomic_DNA"/>
</dbReference>
<gene>
    <name evidence="2" type="ORF">LVJ94_24735</name>
</gene>
<evidence type="ECO:0000256" key="1">
    <source>
        <dbReference type="SAM" id="MobiDB-lite"/>
    </source>
</evidence>
<protein>
    <submittedName>
        <fullName evidence="2">DUF6519 domain-containing protein</fullName>
    </submittedName>
</protein>
<keyword evidence="3" id="KW-1185">Reference proteome</keyword>
<feature type="region of interest" description="Disordered" evidence="1">
    <location>
        <begin position="468"/>
        <end position="490"/>
    </location>
</feature>
<name>A0ABZ2LMM6_9BACT</name>
<reference evidence="2" key="1">
    <citation type="submission" date="2021-12" db="EMBL/GenBank/DDBJ databases">
        <title>Discovery of the Pendulisporaceae a myxobacterial family with distinct sporulation behavior and unique specialized metabolism.</title>
        <authorList>
            <person name="Garcia R."/>
            <person name="Popoff A."/>
            <person name="Bader C.D."/>
            <person name="Loehr J."/>
            <person name="Walesch S."/>
            <person name="Walt C."/>
            <person name="Boldt J."/>
            <person name="Bunk B."/>
            <person name="Haeckl F.J.F.P.J."/>
            <person name="Gunesch A.P."/>
            <person name="Birkelbach J."/>
            <person name="Nuebel U."/>
            <person name="Pietschmann T."/>
            <person name="Bach T."/>
            <person name="Mueller R."/>
        </authorList>
    </citation>
    <scope>NUCLEOTIDE SEQUENCE</scope>
    <source>
        <strain evidence="2">MSr11367</strain>
    </source>
</reference>
<evidence type="ECO:0000313" key="2">
    <source>
        <dbReference type="EMBL" id="WXB10421.1"/>
    </source>
</evidence>